<dbReference type="Proteomes" id="UP000236291">
    <property type="component" value="Unassembled WGS sequence"/>
</dbReference>
<proteinExistence type="predicted"/>
<reference evidence="1 2" key="2">
    <citation type="journal article" date="2017" name="Front. Plant Sci.">
        <title>Gene Classification and Mining of Molecular Markers Useful in Red Clover (Trifolium pratense) Breeding.</title>
        <authorList>
            <person name="Istvanek J."/>
            <person name="Dluhosova J."/>
            <person name="Dluhos P."/>
            <person name="Patkova L."/>
            <person name="Nedelnik J."/>
            <person name="Repkova J."/>
        </authorList>
    </citation>
    <scope>NUCLEOTIDE SEQUENCE [LARGE SCALE GENOMIC DNA]</scope>
    <source>
        <strain evidence="2">cv. Tatra</strain>
        <tissue evidence="1">Young leaves</tissue>
    </source>
</reference>
<organism evidence="1 2">
    <name type="scientific">Trifolium pratense</name>
    <name type="common">Red clover</name>
    <dbReference type="NCBI Taxonomy" id="57577"/>
    <lineage>
        <taxon>Eukaryota</taxon>
        <taxon>Viridiplantae</taxon>
        <taxon>Streptophyta</taxon>
        <taxon>Embryophyta</taxon>
        <taxon>Tracheophyta</taxon>
        <taxon>Spermatophyta</taxon>
        <taxon>Magnoliopsida</taxon>
        <taxon>eudicotyledons</taxon>
        <taxon>Gunneridae</taxon>
        <taxon>Pentapetalae</taxon>
        <taxon>rosids</taxon>
        <taxon>fabids</taxon>
        <taxon>Fabales</taxon>
        <taxon>Fabaceae</taxon>
        <taxon>Papilionoideae</taxon>
        <taxon>50 kb inversion clade</taxon>
        <taxon>NPAAA clade</taxon>
        <taxon>Hologalegina</taxon>
        <taxon>IRL clade</taxon>
        <taxon>Trifolieae</taxon>
        <taxon>Trifolium</taxon>
    </lineage>
</organism>
<dbReference type="STRING" id="57577.A0A2K3M998"/>
<accession>A0A2K3M998</accession>
<evidence type="ECO:0000313" key="2">
    <source>
        <dbReference type="Proteomes" id="UP000236291"/>
    </source>
</evidence>
<reference evidence="1 2" key="1">
    <citation type="journal article" date="2014" name="Am. J. Bot.">
        <title>Genome assembly and annotation for red clover (Trifolium pratense; Fabaceae).</title>
        <authorList>
            <person name="Istvanek J."/>
            <person name="Jaros M."/>
            <person name="Krenek A."/>
            <person name="Repkova J."/>
        </authorList>
    </citation>
    <scope>NUCLEOTIDE SEQUENCE [LARGE SCALE GENOMIC DNA]</scope>
    <source>
        <strain evidence="2">cv. Tatra</strain>
        <tissue evidence="1">Young leaves</tissue>
    </source>
</reference>
<gene>
    <name evidence="1" type="ORF">L195_g043420</name>
</gene>
<name>A0A2K3M998_TRIPR</name>
<dbReference type="EMBL" id="ASHM01053575">
    <property type="protein sequence ID" value="PNX87333.1"/>
    <property type="molecule type" value="Genomic_DNA"/>
</dbReference>
<comment type="caution">
    <text evidence="1">The sequence shown here is derived from an EMBL/GenBank/DDBJ whole genome shotgun (WGS) entry which is preliminary data.</text>
</comment>
<dbReference type="AlphaFoldDB" id="A0A2K3M998"/>
<protein>
    <submittedName>
        <fullName evidence="1">3-ketoacyl-CoA thiolase peroxisomal-like</fullName>
    </submittedName>
</protein>
<feature type="non-terminal residue" evidence="1">
    <location>
        <position position="56"/>
    </location>
</feature>
<sequence length="56" mass="6049">MEKAIERQRVLLEHLNPNSSNSVFSSSHTHQSTDLSATFCSAGQTGGFENDVVIVA</sequence>
<evidence type="ECO:0000313" key="1">
    <source>
        <dbReference type="EMBL" id="PNX87333.1"/>
    </source>
</evidence>